<sequence length="432" mass="45142">MVEGLGRIGFGLFGLAVLIGITWLFSNNKRAVDWKLVATGITLQIAFAALVILVPGGRDVFDALGKGFVKILSYVNEGSGFIFGSLMDTKNYGFIFAFQVLPTIIFFSALMGVMYHLNVMQAIVRVMAWSITKVMRVSGAETTSVCASVFIGQTEAPLTVRPYIARMTQSELLTMMIGGMAHIAGGVLAAYVGMLGGGDPAQQAFYAKHLLAASIMAAPATLVVAKLLIPETGTPLTRGTVKMEVEKTSSNIIDAAAAGAGDGLKLALNIGAMLLAFIALIALLNAPLTWIGDVTGLAAAIGKPTNLSTIFGYVLAPIAWVIGTPWADATTVGSLIGQKVVINEFVAYTELSQIVNGQIAGVSLSEEGRLIATYALCGFANFSSIAIQIGGIGGLAPERRHDLAKFGLRAVLGGTIATFMTATIAGVLTHFS</sequence>
<dbReference type="InterPro" id="IPR011657">
    <property type="entry name" value="CNT_C_dom"/>
</dbReference>
<feature type="transmembrane region" description="Helical" evidence="7">
    <location>
        <begin position="371"/>
        <end position="396"/>
    </location>
</feature>
<dbReference type="Pfam" id="PF07662">
    <property type="entry name" value="Nucleos_tra2_C"/>
    <property type="match status" value="1"/>
</dbReference>
<evidence type="ECO:0000256" key="5">
    <source>
        <dbReference type="ARBA" id="ARBA00022989"/>
    </source>
</evidence>
<name>A0ABW1N0N9_9GAMM</name>
<dbReference type="RefSeq" id="WP_049453452.1">
    <property type="nucleotide sequence ID" value="NZ_CP133579.1"/>
</dbReference>
<evidence type="ECO:0000256" key="6">
    <source>
        <dbReference type="ARBA" id="ARBA00023136"/>
    </source>
</evidence>
<gene>
    <name evidence="11" type="ORF">ACFLLB_05250</name>
</gene>
<keyword evidence="3" id="KW-1003">Cell membrane</keyword>
<keyword evidence="4 7" id="KW-0812">Transmembrane</keyword>
<dbReference type="EMBL" id="JBHRFL010000005">
    <property type="protein sequence ID" value="MFC6068972.1"/>
    <property type="molecule type" value="Genomic_DNA"/>
</dbReference>
<dbReference type="GeneID" id="86936795"/>
<feature type="domain" description="Concentrative nucleoside transporter N-terminal" evidence="8">
    <location>
        <begin position="13"/>
        <end position="86"/>
    </location>
</feature>
<feature type="transmembrane region" description="Helical" evidence="7">
    <location>
        <begin position="408"/>
        <end position="431"/>
    </location>
</feature>
<evidence type="ECO:0000259" key="9">
    <source>
        <dbReference type="Pfam" id="PF07662"/>
    </source>
</evidence>
<dbReference type="InterPro" id="IPR002668">
    <property type="entry name" value="CNT_N_dom"/>
</dbReference>
<feature type="transmembrane region" description="Helical" evidence="7">
    <location>
        <begin position="266"/>
        <end position="284"/>
    </location>
</feature>
<comment type="subcellular location">
    <subcellularLocation>
        <location evidence="1">Cell membrane</location>
        <topology evidence="1">Multi-pass membrane protein</topology>
    </subcellularLocation>
</comment>
<reference evidence="11 12" key="1">
    <citation type="submission" date="2024-09" db="EMBL/GenBank/DDBJ databases">
        <title>Whole genome analysis of Stenotrophomonas geniculata MK-1, and its biological control impact on peanut foliage fungus diseases.</title>
        <authorList>
            <person name="Ahsan T."/>
        </authorList>
    </citation>
    <scope>NUCLEOTIDE SEQUENCE [LARGE SCALE GENOMIC DNA]</scope>
    <source>
        <strain evidence="11 12">MK-1</strain>
    </source>
</reference>
<proteinExistence type="inferred from homology"/>
<dbReference type="InterPro" id="IPR008276">
    <property type="entry name" value="C_nuclsd_transpt"/>
</dbReference>
<feature type="transmembrane region" description="Helical" evidence="7">
    <location>
        <begin position="172"/>
        <end position="194"/>
    </location>
</feature>
<evidence type="ECO:0000256" key="3">
    <source>
        <dbReference type="ARBA" id="ARBA00022475"/>
    </source>
</evidence>
<accession>A0ABW1N0N9</accession>
<evidence type="ECO:0000313" key="11">
    <source>
        <dbReference type="EMBL" id="MFC6068972.1"/>
    </source>
</evidence>
<evidence type="ECO:0000256" key="4">
    <source>
        <dbReference type="ARBA" id="ARBA00022692"/>
    </source>
</evidence>
<dbReference type="InterPro" id="IPR011642">
    <property type="entry name" value="Gate_dom"/>
</dbReference>
<comment type="similarity">
    <text evidence="2">Belongs to the concentrative nucleoside transporter (CNT) (TC 2.A.41) family.</text>
</comment>
<feature type="transmembrane region" description="Helical" evidence="7">
    <location>
        <begin position="36"/>
        <end position="54"/>
    </location>
</feature>
<feature type="transmembrane region" description="Helical" evidence="7">
    <location>
        <begin position="94"/>
        <end position="117"/>
    </location>
</feature>
<organism evidence="11 12">
    <name type="scientific">Stenotrophomonas geniculata</name>
    <dbReference type="NCBI Taxonomy" id="86188"/>
    <lineage>
        <taxon>Bacteria</taxon>
        <taxon>Pseudomonadati</taxon>
        <taxon>Pseudomonadota</taxon>
        <taxon>Gammaproteobacteria</taxon>
        <taxon>Lysobacterales</taxon>
        <taxon>Lysobacteraceae</taxon>
        <taxon>Stenotrophomonas</taxon>
    </lineage>
</organism>
<evidence type="ECO:0000259" key="8">
    <source>
        <dbReference type="Pfam" id="PF01773"/>
    </source>
</evidence>
<dbReference type="PANTHER" id="PTHR10590:SF4">
    <property type="entry name" value="SOLUTE CARRIER FAMILY 28 MEMBER 3"/>
    <property type="match status" value="1"/>
</dbReference>
<dbReference type="PANTHER" id="PTHR10590">
    <property type="entry name" value="SODIUM/NUCLEOSIDE COTRANSPORTER"/>
    <property type="match status" value="1"/>
</dbReference>
<keyword evidence="6 7" id="KW-0472">Membrane</keyword>
<feature type="domain" description="Concentrative nucleoside transporter C-terminal" evidence="9">
    <location>
        <begin position="209"/>
        <end position="426"/>
    </location>
</feature>
<keyword evidence="12" id="KW-1185">Reference proteome</keyword>
<keyword evidence="5 7" id="KW-1133">Transmembrane helix</keyword>
<evidence type="ECO:0000256" key="7">
    <source>
        <dbReference type="SAM" id="Phobius"/>
    </source>
</evidence>
<feature type="domain" description="Nucleoside transporter/FeoB GTPase Gate" evidence="10">
    <location>
        <begin position="97"/>
        <end position="196"/>
    </location>
</feature>
<feature type="transmembrane region" description="Helical" evidence="7">
    <location>
        <begin position="6"/>
        <end position="24"/>
    </location>
</feature>
<evidence type="ECO:0000259" key="10">
    <source>
        <dbReference type="Pfam" id="PF07670"/>
    </source>
</evidence>
<dbReference type="Pfam" id="PF07670">
    <property type="entry name" value="Gate"/>
    <property type="match status" value="1"/>
</dbReference>
<protein>
    <submittedName>
        <fullName evidence="11">NupC/NupG family nucleoside CNT transporter</fullName>
    </submittedName>
</protein>
<evidence type="ECO:0000256" key="2">
    <source>
        <dbReference type="ARBA" id="ARBA00009033"/>
    </source>
</evidence>
<dbReference type="Pfam" id="PF01773">
    <property type="entry name" value="Nucleos_tra2_N"/>
    <property type="match status" value="1"/>
</dbReference>
<comment type="caution">
    <text evidence="11">The sequence shown here is derived from an EMBL/GenBank/DDBJ whole genome shotgun (WGS) entry which is preliminary data.</text>
</comment>
<evidence type="ECO:0000256" key="1">
    <source>
        <dbReference type="ARBA" id="ARBA00004651"/>
    </source>
</evidence>
<dbReference type="Proteomes" id="UP001596115">
    <property type="component" value="Unassembled WGS sequence"/>
</dbReference>
<evidence type="ECO:0000313" key="12">
    <source>
        <dbReference type="Proteomes" id="UP001596115"/>
    </source>
</evidence>